<gene>
    <name evidence="2" type="ORF">DGAL_LOCUS4335</name>
</gene>
<name>A0A8J2RH45_9CRUS</name>
<keyword evidence="1" id="KW-0732">Signal</keyword>
<dbReference type="OrthoDB" id="6344308at2759"/>
<dbReference type="Proteomes" id="UP000789390">
    <property type="component" value="Unassembled WGS sequence"/>
</dbReference>
<feature type="chain" id="PRO_5035266629" evidence="1">
    <location>
        <begin position="26"/>
        <end position="293"/>
    </location>
</feature>
<proteinExistence type="predicted"/>
<evidence type="ECO:0000313" key="2">
    <source>
        <dbReference type="EMBL" id="CAH0101962.1"/>
    </source>
</evidence>
<evidence type="ECO:0000313" key="3">
    <source>
        <dbReference type="Proteomes" id="UP000789390"/>
    </source>
</evidence>
<protein>
    <submittedName>
        <fullName evidence="2">Uncharacterized protein</fullName>
    </submittedName>
</protein>
<comment type="caution">
    <text evidence="2">The sequence shown here is derived from an EMBL/GenBank/DDBJ whole genome shotgun (WGS) entry which is preliminary data.</text>
</comment>
<evidence type="ECO:0000256" key="1">
    <source>
        <dbReference type="SAM" id="SignalP"/>
    </source>
</evidence>
<organism evidence="2 3">
    <name type="scientific">Daphnia galeata</name>
    <dbReference type="NCBI Taxonomy" id="27404"/>
    <lineage>
        <taxon>Eukaryota</taxon>
        <taxon>Metazoa</taxon>
        <taxon>Ecdysozoa</taxon>
        <taxon>Arthropoda</taxon>
        <taxon>Crustacea</taxon>
        <taxon>Branchiopoda</taxon>
        <taxon>Diplostraca</taxon>
        <taxon>Cladocera</taxon>
        <taxon>Anomopoda</taxon>
        <taxon>Daphniidae</taxon>
        <taxon>Daphnia</taxon>
    </lineage>
</organism>
<dbReference type="AlphaFoldDB" id="A0A8J2RH45"/>
<dbReference type="EMBL" id="CAKKLH010000068">
    <property type="protein sequence ID" value="CAH0101962.1"/>
    <property type="molecule type" value="Genomic_DNA"/>
</dbReference>
<keyword evidence="3" id="KW-1185">Reference proteome</keyword>
<sequence length="293" mass="32677">MAFANSKSISLLVIVAVSGLMMISAEEKVPVDATTQNRQSKQLYYVPQLSSANSYPVKYFSNRRYNPLMMATHTSLIRGNPIRQQQFEESSWPYTDSPLSSPEFKYDREEEEEHIPAAWRIQDGINDFGHLNFWKKRFNRQAVILINPAATECTTANLATEGLGPCKRASQASHGSIDIKLPVINQAAVIALTANSPVNTRVRLICTDIVSAGVFSQTGKIATVADTPRTEVGFLQLVVTSTAANAVVKCVWHTYRHFTATFPKLAKLQQLRIHLELRWDTCILLSLAQGPQR</sequence>
<accession>A0A8J2RH45</accession>
<reference evidence="2" key="1">
    <citation type="submission" date="2021-11" db="EMBL/GenBank/DDBJ databases">
        <authorList>
            <person name="Schell T."/>
        </authorList>
    </citation>
    <scope>NUCLEOTIDE SEQUENCE</scope>
    <source>
        <strain evidence="2">M5</strain>
    </source>
</reference>
<feature type="signal peptide" evidence="1">
    <location>
        <begin position="1"/>
        <end position="25"/>
    </location>
</feature>